<dbReference type="EMBL" id="RIAX01000002">
    <property type="protein sequence ID" value="RNF40758.1"/>
    <property type="molecule type" value="Genomic_DNA"/>
</dbReference>
<comment type="caution">
    <text evidence="6">The sequence shown here is derived from an EMBL/GenBank/DDBJ whole genome shotgun (WGS) entry which is preliminary data.</text>
</comment>
<feature type="domain" description="DUF1232" evidence="5">
    <location>
        <begin position="60"/>
        <end position="96"/>
    </location>
</feature>
<evidence type="ECO:0000259" key="5">
    <source>
        <dbReference type="Pfam" id="PF06803"/>
    </source>
</evidence>
<protein>
    <submittedName>
        <fullName evidence="6">DUF1232 domain-containing protein</fullName>
    </submittedName>
</protein>
<evidence type="ECO:0000256" key="4">
    <source>
        <dbReference type="ARBA" id="ARBA00023136"/>
    </source>
</evidence>
<accession>A0A3M8PAN8</accession>
<dbReference type="OrthoDB" id="9793277at2"/>
<evidence type="ECO:0000313" key="6">
    <source>
        <dbReference type="EMBL" id="RNF40758.1"/>
    </source>
</evidence>
<evidence type="ECO:0000256" key="2">
    <source>
        <dbReference type="ARBA" id="ARBA00022692"/>
    </source>
</evidence>
<organism evidence="6 7">
    <name type="scientific">Planococcus salinus</name>
    <dbReference type="NCBI Taxonomy" id="1848460"/>
    <lineage>
        <taxon>Bacteria</taxon>
        <taxon>Bacillati</taxon>
        <taxon>Bacillota</taxon>
        <taxon>Bacilli</taxon>
        <taxon>Bacillales</taxon>
        <taxon>Caryophanaceae</taxon>
        <taxon>Planococcus</taxon>
    </lineage>
</organism>
<dbReference type="AlphaFoldDB" id="A0A3M8PAN8"/>
<evidence type="ECO:0000313" key="7">
    <source>
        <dbReference type="Proteomes" id="UP000275473"/>
    </source>
</evidence>
<comment type="subcellular location">
    <subcellularLocation>
        <location evidence="1">Endomembrane system</location>
        <topology evidence="1">Multi-pass membrane protein</topology>
    </subcellularLocation>
</comment>
<name>A0A3M8PAN8_9BACL</name>
<sequence>MPSEQQQQDFYQKLREKVDNWLKSRSGMVSKVGSYILVAPDLFHLLMKMMLDDRIDAKSKTMIGSGILYFIAPIDFIPEFLTGPAGFMDDVVVAVFIVNAILNKFSVDIVKEHWAGDEDLLEVIRRLTHSGSDLAAKVPAGRLAKRFIKL</sequence>
<keyword evidence="7" id="KW-1185">Reference proteome</keyword>
<dbReference type="Pfam" id="PF06803">
    <property type="entry name" value="DUF1232"/>
    <property type="match status" value="1"/>
</dbReference>
<reference evidence="6 7" key="1">
    <citation type="journal article" date="2018" name="Int. J. Syst. Evol. Microbiol.">
        <title>Planococcus salinus sp. nov., a moderately halophilic bacterium isolated from a saline-alkali soil.</title>
        <authorList>
            <person name="Gan L."/>
        </authorList>
    </citation>
    <scope>NUCLEOTIDE SEQUENCE [LARGE SCALE GENOMIC DNA]</scope>
    <source>
        <strain evidence="6 7">LCB217</strain>
    </source>
</reference>
<gene>
    <name evidence="6" type="ORF">EEX84_03070</name>
</gene>
<evidence type="ECO:0000256" key="1">
    <source>
        <dbReference type="ARBA" id="ARBA00004127"/>
    </source>
</evidence>
<dbReference type="Proteomes" id="UP000275473">
    <property type="component" value="Unassembled WGS sequence"/>
</dbReference>
<keyword evidence="3" id="KW-1133">Transmembrane helix</keyword>
<keyword evidence="4" id="KW-0472">Membrane</keyword>
<evidence type="ECO:0000256" key="3">
    <source>
        <dbReference type="ARBA" id="ARBA00022989"/>
    </source>
</evidence>
<dbReference type="GO" id="GO:0012505">
    <property type="term" value="C:endomembrane system"/>
    <property type="evidence" value="ECO:0007669"/>
    <property type="project" value="UniProtKB-SubCell"/>
</dbReference>
<dbReference type="InterPro" id="IPR010652">
    <property type="entry name" value="DUF1232"/>
</dbReference>
<keyword evidence="2" id="KW-0812">Transmembrane</keyword>
<proteinExistence type="predicted"/>